<dbReference type="OrthoDB" id="9788659at2"/>
<dbReference type="SUPFAM" id="SSF56112">
    <property type="entry name" value="Protein kinase-like (PK-like)"/>
    <property type="match status" value="1"/>
</dbReference>
<proteinExistence type="inferred from homology"/>
<evidence type="ECO:0000256" key="4">
    <source>
        <dbReference type="ARBA" id="ARBA00022741"/>
    </source>
</evidence>
<dbReference type="InterPro" id="IPR017441">
    <property type="entry name" value="Protein_kinase_ATP_BS"/>
</dbReference>
<organism evidence="9 10">
    <name type="scientific">Brunnivagina elsteri CCALA 953</name>
    <dbReference type="NCBI Taxonomy" id="987040"/>
    <lineage>
        <taxon>Bacteria</taxon>
        <taxon>Bacillati</taxon>
        <taxon>Cyanobacteriota</taxon>
        <taxon>Cyanophyceae</taxon>
        <taxon>Nostocales</taxon>
        <taxon>Calotrichaceae</taxon>
        <taxon>Brunnivagina</taxon>
    </lineage>
</organism>
<dbReference type="InterPro" id="IPR011009">
    <property type="entry name" value="Kinase-like_dom_sf"/>
</dbReference>
<evidence type="ECO:0000313" key="9">
    <source>
        <dbReference type="EMBL" id="PAX52595.1"/>
    </source>
</evidence>
<name>A0A2A2TG25_9CYAN</name>
<evidence type="ECO:0000256" key="6">
    <source>
        <dbReference type="ARBA" id="ARBA00022840"/>
    </source>
</evidence>
<protein>
    <recommendedName>
        <fullName evidence="2">non-specific serine/threonine protein kinase</fullName>
        <ecNumber evidence="2">2.7.11.1</ecNumber>
    </recommendedName>
</protein>
<dbReference type="Gene3D" id="1.10.510.10">
    <property type="entry name" value="Transferase(Phosphotransferase) domain 1"/>
    <property type="match status" value="1"/>
</dbReference>
<dbReference type="SMART" id="SM00220">
    <property type="entry name" value="S_TKc"/>
    <property type="match status" value="1"/>
</dbReference>
<reference evidence="9 10" key="1">
    <citation type="submission" date="2017-08" db="EMBL/GenBank/DDBJ databases">
        <title>Draft genome sequence of filamentous cyanobacterium Calothrix elsteri CCALA 953.</title>
        <authorList>
            <person name="Gagunashvili A.N."/>
            <person name="Elster J."/>
            <person name="Andresson O.S."/>
        </authorList>
    </citation>
    <scope>NUCLEOTIDE SEQUENCE [LARGE SCALE GENOMIC DNA]</scope>
    <source>
        <strain evidence="9 10">CCALA 953</strain>
    </source>
</reference>
<feature type="domain" description="Protein kinase" evidence="8">
    <location>
        <begin position="18"/>
        <end position="317"/>
    </location>
</feature>
<dbReference type="EMBL" id="NTFS01000221">
    <property type="protein sequence ID" value="PAX52595.1"/>
    <property type="molecule type" value="Genomic_DNA"/>
</dbReference>
<dbReference type="Proteomes" id="UP000218238">
    <property type="component" value="Unassembled WGS sequence"/>
</dbReference>
<keyword evidence="9" id="KW-0723">Serine/threonine-protein kinase</keyword>
<dbReference type="Gene3D" id="3.30.200.20">
    <property type="entry name" value="Phosphorylase Kinase, domain 1"/>
    <property type="match status" value="1"/>
</dbReference>
<comment type="similarity">
    <text evidence="1">Belongs to the protein kinase superfamily. NEK Ser/Thr protein kinase family. NIMA subfamily.</text>
</comment>
<dbReference type="EC" id="2.7.11.1" evidence="2"/>
<dbReference type="InterPro" id="IPR008271">
    <property type="entry name" value="Ser/Thr_kinase_AS"/>
</dbReference>
<gene>
    <name evidence="9" type="ORF">CK510_18485</name>
</gene>
<dbReference type="PROSITE" id="PS50011">
    <property type="entry name" value="PROTEIN_KINASE_DOM"/>
    <property type="match status" value="1"/>
</dbReference>
<dbReference type="CDD" id="cd14014">
    <property type="entry name" value="STKc_PknB_like"/>
    <property type="match status" value="1"/>
</dbReference>
<dbReference type="PROSITE" id="PS00108">
    <property type="entry name" value="PROTEIN_KINASE_ST"/>
    <property type="match status" value="1"/>
</dbReference>
<dbReference type="GO" id="GO:0004674">
    <property type="term" value="F:protein serine/threonine kinase activity"/>
    <property type="evidence" value="ECO:0007669"/>
    <property type="project" value="UniProtKB-KW"/>
</dbReference>
<comment type="caution">
    <text evidence="9">The sequence shown here is derived from an EMBL/GenBank/DDBJ whole genome shotgun (WGS) entry which is preliminary data.</text>
</comment>
<dbReference type="PROSITE" id="PS00107">
    <property type="entry name" value="PROTEIN_KINASE_ATP"/>
    <property type="match status" value="1"/>
</dbReference>
<dbReference type="PANTHER" id="PTHR43671:SF13">
    <property type="entry name" value="SERINE_THREONINE-PROTEIN KINASE NEK2"/>
    <property type="match status" value="1"/>
</dbReference>
<evidence type="ECO:0000256" key="3">
    <source>
        <dbReference type="ARBA" id="ARBA00022679"/>
    </source>
</evidence>
<dbReference type="PANTHER" id="PTHR43671">
    <property type="entry name" value="SERINE/THREONINE-PROTEIN KINASE NEK"/>
    <property type="match status" value="1"/>
</dbReference>
<dbReference type="AlphaFoldDB" id="A0A2A2TG25"/>
<dbReference type="Pfam" id="PF00069">
    <property type="entry name" value="Pkinase"/>
    <property type="match status" value="1"/>
</dbReference>
<evidence type="ECO:0000256" key="5">
    <source>
        <dbReference type="ARBA" id="ARBA00022777"/>
    </source>
</evidence>
<keyword evidence="10" id="KW-1185">Reference proteome</keyword>
<evidence type="ECO:0000256" key="2">
    <source>
        <dbReference type="ARBA" id="ARBA00012513"/>
    </source>
</evidence>
<sequence length="549" mass="62873">MHKAELDGYLGKFLNNRYLIRELIGKGGMGRVYLAEDAAKGGMPVAVKILSLSLDNQQISQRFAREIFIGAQLGRKSKHIARVLSYGITEDKVPFYVMEYLQGTNLKTVIRSKSLSISKILDIIYQICLGLQCAHQGINLKGEIYPVLHRDIKPENIFISEDSKETESICQVENPKSEIVKILDFGIAKFLTERAGMTLTESFIGSLPYCSPEHMEGRKLMDVRSDIYSLGVLMFEMLTGKHPFYMKDNSFGNWYQAHKFQMPPKLKEVNPDVQIPRELQELVMKCLAKEVKNRPENVGKVLEVLGRIKQQQNGDFFNAATFKNTSNVQNSSSSTQLVPATLISEKICLQKTWPSNKPIALICFPHILQSTQGNIPTFWAMLPKKEIESFTKQINATEFIFQKKNLHPVLLWVTVLCDNKFNLTRWLSYFLDMKDAKSQKIVQTLAKTGYYHLLLFALENPQKCEQVVTLTLSASNRQILADWLELSEQINPVLSLNESKNILRVEYEKRKPGIINNLVEIQKKQRINFRELLDKTLSKFMRVMSRPII</sequence>
<keyword evidence="6 7" id="KW-0067">ATP-binding</keyword>
<keyword evidence="3" id="KW-0808">Transferase</keyword>
<evidence type="ECO:0000256" key="1">
    <source>
        <dbReference type="ARBA" id="ARBA00010886"/>
    </source>
</evidence>
<dbReference type="InterPro" id="IPR050660">
    <property type="entry name" value="NEK_Ser/Thr_kinase"/>
</dbReference>
<keyword evidence="5 9" id="KW-0418">Kinase</keyword>
<dbReference type="GO" id="GO:0005524">
    <property type="term" value="F:ATP binding"/>
    <property type="evidence" value="ECO:0007669"/>
    <property type="project" value="UniProtKB-UniRule"/>
</dbReference>
<evidence type="ECO:0000259" key="8">
    <source>
        <dbReference type="PROSITE" id="PS50011"/>
    </source>
</evidence>
<evidence type="ECO:0000313" key="10">
    <source>
        <dbReference type="Proteomes" id="UP000218238"/>
    </source>
</evidence>
<keyword evidence="4 7" id="KW-0547">Nucleotide-binding</keyword>
<feature type="binding site" evidence="7">
    <location>
        <position position="48"/>
    </location>
    <ligand>
        <name>ATP</name>
        <dbReference type="ChEBI" id="CHEBI:30616"/>
    </ligand>
</feature>
<evidence type="ECO:0000256" key="7">
    <source>
        <dbReference type="PROSITE-ProRule" id="PRU10141"/>
    </source>
</evidence>
<accession>A0A2A2TG25</accession>
<dbReference type="InterPro" id="IPR000719">
    <property type="entry name" value="Prot_kinase_dom"/>
</dbReference>